<organism evidence="5">
    <name type="scientific">Selaginella moellendorffii</name>
    <name type="common">Spikemoss</name>
    <dbReference type="NCBI Taxonomy" id="88036"/>
    <lineage>
        <taxon>Eukaryota</taxon>
        <taxon>Viridiplantae</taxon>
        <taxon>Streptophyta</taxon>
        <taxon>Embryophyta</taxon>
        <taxon>Tracheophyta</taxon>
        <taxon>Lycopodiopsida</taxon>
        <taxon>Selaginellales</taxon>
        <taxon>Selaginellaceae</taxon>
        <taxon>Selaginella</taxon>
    </lineage>
</organism>
<keyword evidence="3" id="KW-0378">Hydrolase</keyword>
<dbReference type="InParanoid" id="D8R6P5"/>
<evidence type="ECO:0000256" key="2">
    <source>
        <dbReference type="ARBA" id="ARBA00023180"/>
    </source>
</evidence>
<dbReference type="SUPFAM" id="SSF53474">
    <property type="entry name" value="alpha/beta-Hydrolases"/>
    <property type="match status" value="1"/>
</dbReference>
<dbReference type="InterPro" id="IPR029058">
    <property type="entry name" value="AB_hydrolase_fold"/>
</dbReference>
<dbReference type="PANTHER" id="PTHR11802:SF449">
    <property type="entry name" value="CARBOXYPEPTIDASE"/>
    <property type="match status" value="1"/>
</dbReference>
<evidence type="ECO:0000313" key="4">
    <source>
        <dbReference type="EMBL" id="EFJ32350.1"/>
    </source>
</evidence>
<keyword evidence="2" id="KW-0325">Glycoprotein</keyword>
<accession>D8R6P5</accession>
<feature type="non-terminal residue" evidence="4">
    <location>
        <position position="1"/>
    </location>
</feature>
<dbReference type="KEGG" id="smo:SELMODRAFT_85426"/>
<dbReference type="PRINTS" id="PR00724">
    <property type="entry name" value="CRBOXYPTASEC"/>
</dbReference>
<keyword evidence="5" id="KW-1185">Reference proteome</keyword>
<evidence type="ECO:0000256" key="3">
    <source>
        <dbReference type="RuleBase" id="RU361156"/>
    </source>
</evidence>
<keyword evidence="3" id="KW-0645">Protease</keyword>
<name>D8R6P5_SELML</name>
<dbReference type="InterPro" id="IPR018202">
    <property type="entry name" value="Ser_caboxypep_ser_AS"/>
</dbReference>
<sequence length="410" mass="46256">FPDEALPTDSGYLPIDESSESRLFYVYYEASKPDTELEISPIMVWLNGGPGCSSLIGCFYELGPWIVQENFSLQKNPGAWNRRCGILFVDNPIGTGFSIATSELEVPRCQETVALHLHNALSTFMEQKSFTKRPLVLAGESYAGKYLPALAHHILTRKNGNGLSSQLSGVAIGNGLIHPRTQVQMHAEVAFCFGLLDKQQSQYVQELAREVVELIDREDWLAAHDQRTYLCKWIETTSGIPTLLDVRRSSRYHRREDGTDYLAEFLNLPHVRTSLKVDPTALNFACCRKSVKLLMAEDTMKSTKWMLETVLKKGLPVLLYQGVYDAKDGAASSEAWMRSLNWEYVDRFWKSPREIWKVMGDKAGYWRQGRNLTHVVIAGAGHEVPADQPVCSRAMIETWMAGLACWKAKL</sequence>
<keyword evidence="3 4" id="KW-0121">Carboxypeptidase</keyword>
<dbReference type="EMBL" id="GL377572">
    <property type="protein sequence ID" value="EFJ32350.1"/>
    <property type="molecule type" value="Genomic_DNA"/>
</dbReference>
<dbReference type="Gramene" id="EFJ32350">
    <property type="protein sequence ID" value="EFJ32350"/>
    <property type="gene ID" value="SELMODRAFT_85426"/>
</dbReference>
<dbReference type="GO" id="GO:0006508">
    <property type="term" value="P:proteolysis"/>
    <property type="evidence" value="ECO:0007669"/>
    <property type="project" value="UniProtKB-KW"/>
</dbReference>
<proteinExistence type="inferred from homology"/>
<dbReference type="PROSITE" id="PS00560">
    <property type="entry name" value="CARBOXYPEPT_SER_HIS"/>
    <property type="match status" value="1"/>
</dbReference>
<dbReference type="Proteomes" id="UP000001514">
    <property type="component" value="Unassembled WGS sequence"/>
</dbReference>
<dbReference type="GO" id="GO:0004185">
    <property type="term" value="F:serine-type carboxypeptidase activity"/>
    <property type="evidence" value="ECO:0000318"/>
    <property type="project" value="GO_Central"/>
</dbReference>
<comment type="similarity">
    <text evidence="1 3">Belongs to the peptidase S10 family.</text>
</comment>
<dbReference type="HOGENOM" id="CLU_008523_10_1_1"/>
<dbReference type="eggNOG" id="KOG1282">
    <property type="taxonomic scope" value="Eukaryota"/>
</dbReference>
<dbReference type="MEROPS" id="S10.003"/>
<dbReference type="FunCoup" id="D8R6P5">
    <property type="interactions" value="68"/>
</dbReference>
<evidence type="ECO:0000256" key="1">
    <source>
        <dbReference type="ARBA" id="ARBA00009431"/>
    </source>
</evidence>
<dbReference type="InterPro" id="IPR033124">
    <property type="entry name" value="Ser_caboxypep_his_AS"/>
</dbReference>
<gene>
    <name evidence="4" type="primary">SCPLe1-2</name>
    <name evidence="4" type="ORF">SELMODRAFT_85426</name>
</gene>
<protein>
    <recommendedName>
        <fullName evidence="3">Carboxypeptidase</fullName>
        <ecNumber evidence="3">3.4.16.-</ecNumber>
    </recommendedName>
</protein>
<dbReference type="OrthoDB" id="443318at2759"/>
<reference evidence="4 5" key="1">
    <citation type="journal article" date="2011" name="Science">
        <title>The Selaginella genome identifies genetic changes associated with the evolution of vascular plants.</title>
        <authorList>
            <person name="Banks J.A."/>
            <person name="Nishiyama T."/>
            <person name="Hasebe M."/>
            <person name="Bowman J.L."/>
            <person name="Gribskov M."/>
            <person name="dePamphilis C."/>
            <person name="Albert V.A."/>
            <person name="Aono N."/>
            <person name="Aoyama T."/>
            <person name="Ambrose B.A."/>
            <person name="Ashton N.W."/>
            <person name="Axtell M.J."/>
            <person name="Barker E."/>
            <person name="Barker M.S."/>
            <person name="Bennetzen J.L."/>
            <person name="Bonawitz N.D."/>
            <person name="Chapple C."/>
            <person name="Cheng C."/>
            <person name="Correa L.G."/>
            <person name="Dacre M."/>
            <person name="DeBarry J."/>
            <person name="Dreyer I."/>
            <person name="Elias M."/>
            <person name="Engstrom E.M."/>
            <person name="Estelle M."/>
            <person name="Feng L."/>
            <person name="Finet C."/>
            <person name="Floyd S.K."/>
            <person name="Frommer W.B."/>
            <person name="Fujita T."/>
            <person name="Gramzow L."/>
            <person name="Gutensohn M."/>
            <person name="Harholt J."/>
            <person name="Hattori M."/>
            <person name="Heyl A."/>
            <person name="Hirai T."/>
            <person name="Hiwatashi Y."/>
            <person name="Ishikawa M."/>
            <person name="Iwata M."/>
            <person name="Karol K.G."/>
            <person name="Koehler B."/>
            <person name="Kolukisaoglu U."/>
            <person name="Kubo M."/>
            <person name="Kurata T."/>
            <person name="Lalonde S."/>
            <person name="Li K."/>
            <person name="Li Y."/>
            <person name="Litt A."/>
            <person name="Lyons E."/>
            <person name="Manning G."/>
            <person name="Maruyama T."/>
            <person name="Michael T.P."/>
            <person name="Mikami K."/>
            <person name="Miyazaki S."/>
            <person name="Morinaga S."/>
            <person name="Murata T."/>
            <person name="Mueller-Roeber B."/>
            <person name="Nelson D.R."/>
            <person name="Obara M."/>
            <person name="Oguri Y."/>
            <person name="Olmstead R.G."/>
            <person name="Onodera N."/>
            <person name="Petersen B.L."/>
            <person name="Pils B."/>
            <person name="Prigge M."/>
            <person name="Rensing S.A."/>
            <person name="Riano-Pachon D.M."/>
            <person name="Roberts A.W."/>
            <person name="Sato Y."/>
            <person name="Scheller H.V."/>
            <person name="Schulz B."/>
            <person name="Schulz C."/>
            <person name="Shakirov E.V."/>
            <person name="Shibagaki N."/>
            <person name="Shinohara N."/>
            <person name="Shippen D.E."/>
            <person name="Soerensen I."/>
            <person name="Sotooka R."/>
            <person name="Sugimoto N."/>
            <person name="Sugita M."/>
            <person name="Sumikawa N."/>
            <person name="Tanurdzic M."/>
            <person name="Theissen G."/>
            <person name="Ulvskov P."/>
            <person name="Wakazuki S."/>
            <person name="Weng J.K."/>
            <person name="Willats W.W."/>
            <person name="Wipf D."/>
            <person name="Wolf P.G."/>
            <person name="Yang L."/>
            <person name="Zimmer A.D."/>
            <person name="Zhu Q."/>
            <person name="Mitros T."/>
            <person name="Hellsten U."/>
            <person name="Loque D."/>
            <person name="Otillar R."/>
            <person name="Salamov A."/>
            <person name="Schmutz J."/>
            <person name="Shapiro H."/>
            <person name="Lindquist E."/>
            <person name="Lucas S."/>
            <person name="Rokhsar D."/>
            <person name="Grigoriev I.V."/>
        </authorList>
    </citation>
    <scope>NUCLEOTIDE SEQUENCE [LARGE SCALE GENOMIC DNA]</scope>
</reference>
<dbReference type="EC" id="3.4.16.-" evidence="3"/>
<dbReference type="OMA" id="NEGAWNR"/>
<dbReference type="PROSITE" id="PS00131">
    <property type="entry name" value="CARBOXYPEPT_SER_SER"/>
    <property type="match status" value="1"/>
</dbReference>
<dbReference type="GeneID" id="9652506"/>
<dbReference type="PANTHER" id="PTHR11802">
    <property type="entry name" value="SERINE PROTEASE FAMILY S10 SERINE CARBOXYPEPTIDASE"/>
    <property type="match status" value="1"/>
</dbReference>
<evidence type="ECO:0000313" key="5">
    <source>
        <dbReference type="Proteomes" id="UP000001514"/>
    </source>
</evidence>
<dbReference type="Gene3D" id="3.40.50.1820">
    <property type="entry name" value="alpha/beta hydrolase"/>
    <property type="match status" value="1"/>
</dbReference>
<dbReference type="Pfam" id="PF00450">
    <property type="entry name" value="Peptidase_S10"/>
    <property type="match status" value="1"/>
</dbReference>
<dbReference type="AlphaFoldDB" id="D8R6P5"/>
<dbReference type="InterPro" id="IPR001563">
    <property type="entry name" value="Peptidase_S10"/>
</dbReference>